<evidence type="ECO:0000256" key="4">
    <source>
        <dbReference type="ARBA" id="ARBA00022723"/>
    </source>
</evidence>
<dbReference type="Gene3D" id="1.10.420.10">
    <property type="entry name" value="Peroxidase, domain 2"/>
    <property type="match status" value="1"/>
</dbReference>
<reference evidence="14 15" key="1">
    <citation type="journal article" date="2012" name="Proc. Natl. Acad. Sci. U.S.A.">
        <title>Comparative genomics of Ceriporiopsis subvermispora and Phanerochaete chrysosporium provide insight into selective ligninolysis.</title>
        <authorList>
            <person name="Fernandez-Fueyo E."/>
            <person name="Ruiz-Duenas F.J."/>
            <person name="Ferreira P."/>
            <person name="Floudas D."/>
            <person name="Hibbett D.S."/>
            <person name="Canessa P."/>
            <person name="Larrondo L.F."/>
            <person name="James T.Y."/>
            <person name="Seelenfreund D."/>
            <person name="Lobos S."/>
            <person name="Polanco R."/>
            <person name="Tello M."/>
            <person name="Honda Y."/>
            <person name="Watanabe T."/>
            <person name="Watanabe T."/>
            <person name="Ryu J.S."/>
            <person name="Kubicek C.P."/>
            <person name="Schmoll M."/>
            <person name="Gaskell J."/>
            <person name="Hammel K.E."/>
            <person name="St John F.J."/>
            <person name="Vanden Wymelenberg A."/>
            <person name="Sabat G."/>
            <person name="Splinter BonDurant S."/>
            <person name="Syed K."/>
            <person name="Yadav J.S."/>
            <person name="Doddapaneni H."/>
            <person name="Subramanian V."/>
            <person name="Lavin J.L."/>
            <person name="Oguiza J.A."/>
            <person name="Perez G."/>
            <person name="Pisabarro A.G."/>
            <person name="Ramirez L."/>
            <person name="Santoyo F."/>
            <person name="Master E."/>
            <person name="Coutinho P.M."/>
            <person name="Henrissat B."/>
            <person name="Lombard V."/>
            <person name="Magnuson J.K."/>
            <person name="Kuees U."/>
            <person name="Hori C."/>
            <person name="Igarashi K."/>
            <person name="Samejima M."/>
            <person name="Held B.W."/>
            <person name="Barry K.W."/>
            <person name="LaButti K.M."/>
            <person name="Lapidus A."/>
            <person name="Lindquist E.A."/>
            <person name="Lucas S.M."/>
            <person name="Riley R."/>
            <person name="Salamov A.A."/>
            <person name="Hoffmeister D."/>
            <person name="Schwenk D."/>
            <person name="Hadar Y."/>
            <person name="Yarden O."/>
            <person name="de Vries R.P."/>
            <person name="Wiebenga A."/>
            <person name="Stenlid J."/>
            <person name="Eastwood D."/>
            <person name="Grigoriev I.V."/>
            <person name="Berka R.M."/>
            <person name="Blanchette R.A."/>
            <person name="Kersten P."/>
            <person name="Martinez A.T."/>
            <person name="Vicuna R."/>
            <person name="Cullen D."/>
        </authorList>
    </citation>
    <scope>NUCLEOTIDE SEQUENCE [LARGE SCALE GENOMIC DNA]</scope>
    <source>
        <strain evidence="14 15">B</strain>
    </source>
</reference>
<evidence type="ECO:0000259" key="13">
    <source>
        <dbReference type="PROSITE" id="PS50873"/>
    </source>
</evidence>
<evidence type="ECO:0000256" key="3">
    <source>
        <dbReference type="ARBA" id="ARBA00022617"/>
    </source>
</evidence>
<dbReference type="SUPFAM" id="SSF48113">
    <property type="entry name" value="Heme-dependent peroxidases"/>
    <property type="match status" value="1"/>
</dbReference>
<dbReference type="InterPro" id="IPR001621">
    <property type="entry name" value="Ligninase"/>
</dbReference>
<evidence type="ECO:0000256" key="11">
    <source>
        <dbReference type="PIRSR" id="PIRSR601621-4"/>
    </source>
</evidence>
<dbReference type="InterPro" id="IPR010255">
    <property type="entry name" value="Haem_peroxidase_sf"/>
</dbReference>
<dbReference type="InterPro" id="IPR024589">
    <property type="entry name" value="Ligninase_C"/>
</dbReference>
<evidence type="ECO:0000313" key="14">
    <source>
        <dbReference type="EMBL" id="EMD37407.1"/>
    </source>
</evidence>
<comment type="cofactor">
    <cofactor evidence="10 12">
        <name>Ca(2+)</name>
        <dbReference type="ChEBI" id="CHEBI:29108"/>
    </cofactor>
    <text evidence="10 12">Binds 2 calcium ions per subunit.</text>
</comment>
<comment type="cofactor">
    <cofactor evidence="10">
        <name>heme b</name>
        <dbReference type="ChEBI" id="CHEBI:60344"/>
    </cofactor>
    <text evidence="10">Binds 1 heme b (iron(II)-protoporphyrin IX) group per subunit.</text>
</comment>
<keyword evidence="8 11" id="KW-1015">Disulfide bond</keyword>
<feature type="domain" description="Plant heme peroxidase family profile" evidence="13">
    <location>
        <begin position="106"/>
        <end position="350"/>
    </location>
</feature>
<dbReference type="Pfam" id="PF11895">
    <property type="entry name" value="Peroxidase_ext"/>
    <property type="match status" value="1"/>
</dbReference>
<evidence type="ECO:0000256" key="7">
    <source>
        <dbReference type="ARBA" id="ARBA00023004"/>
    </source>
</evidence>
<gene>
    <name evidence="14" type="primary">MnP9</name>
    <name evidence="14" type="ORF">CERSUDRAFT_114076</name>
</gene>
<dbReference type="PANTHER" id="PTHR31356">
    <property type="entry name" value="THYLAKOID LUMENAL 29 KDA PROTEIN, CHLOROPLASTIC-RELATED"/>
    <property type="match status" value="1"/>
</dbReference>
<feature type="disulfide bond" evidence="11">
    <location>
        <begin position="37"/>
        <end position="316"/>
    </location>
</feature>
<dbReference type="EC" id="1.11.1.-" evidence="12"/>
<feature type="disulfide bond" evidence="11">
    <location>
        <begin position="56"/>
        <end position="140"/>
    </location>
</feature>
<keyword evidence="2 12" id="KW-0575">Peroxidase</keyword>
<name>M2RG31_CERS8</name>
<feature type="disulfide bond" evidence="11">
    <location>
        <begin position="280"/>
        <end position="346"/>
    </location>
</feature>
<feature type="binding site" description="axial binding residue" evidence="10">
    <location>
        <position position="196"/>
    </location>
    <ligand>
        <name>heme b</name>
        <dbReference type="ChEBI" id="CHEBI:60344"/>
    </ligand>
    <ligandPart>
        <name>Fe</name>
        <dbReference type="ChEBI" id="CHEBI:18248"/>
    </ligandPart>
</feature>
<evidence type="ECO:0000256" key="9">
    <source>
        <dbReference type="ARBA" id="ARBA00023180"/>
    </source>
</evidence>
<comment type="similarity">
    <text evidence="1 12">Belongs to the peroxidase family. Ligninase subfamily.</text>
</comment>
<keyword evidence="5 12" id="KW-0732">Signal</keyword>
<feature type="disulfide bond" evidence="11">
    <location>
        <begin position="26"/>
        <end position="38"/>
    </location>
</feature>
<dbReference type="STRING" id="914234.M2RG31"/>
<proteinExistence type="inferred from homology"/>
<feature type="binding site" evidence="10">
    <location>
        <position position="216"/>
    </location>
    <ligand>
        <name>Ca(2+)</name>
        <dbReference type="ChEBI" id="CHEBI:29108"/>
        <label>2</label>
    </ligand>
</feature>
<dbReference type="InterPro" id="IPR002016">
    <property type="entry name" value="Haem_peroxidase"/>
</dbReference>
<keyword evidence="4 10" id="KW-0479">Metal-binding</keyword>
<dbReference type="AlphaFoldDB" id="M2RG31"/>
<dbReference type="PRINTS" id="PR00458">
    <property type="entry name" value="PEROXIDASE"/>
</dbReference>
<sequence>MTFVRLSLIVLVGVVHATLAAVATTCSDGTAVSNSVCCDFIPLAQDLQSILFANECGENAHEIVQLAFYDAIAISQSMGPVAGGGADGSVLIFPTVEPHFPENAAIDDAVNNLLPFLSMHPTISAGDLVQFAGAVALSNCPGAPQLEFLAGRQNATAPAVAGLVPQPQDNVTSILARFADAGSFTPSEVVSLLAAHSIGRADNVDPTLFAAPFDTTPFDFDTQFFLEVLLEGTGFPGTNDNVGEVASPLPIGDVSSCGSDAGELRLQSDFALARDERTACFWQEFVNQQERMAEGFQSAMEKLASLGSNPADLIDCSDVVPEATPSNGKPATFPATTGPSDLQLTCTTQKFPSLSVDAGTTQALIPHCPDGNEDCSSVLFAGPA</sequence>
<evidence type="ECO:0000256" key="6">
    <source>
        <dbReference type="ARBA" id="ARBA00023002"/>
    </source>
</evidence>
<dbReference type="Pfam" id="PF00141">
    <property type="entry name" value="peroxidase"/>
    <property type="match status" value="1"/>
</dbReference>
<dbReference type="PANTHER" id="PTHR31356:SF66">
    <property type="entry name" value="CATALASE-PEROXIDASE"/>
    <property type="match status" value="1"/>
</dbReference>
<accession>M2RG31</accession>
<evidence type="ECO:0000256" key="5">
    <source>
        <dbReference type="ARBA" id="ARBA00022729"/>
    </source>
</evidence>
<evidence type="ECO:0000256" key="12">
    <source>
        <dbReference type="RuleBase" id="RU363051"/>
    </source>
</evidence>
<dbReference type="GO" id="GO:0046872">
    <property type="term" value="F:metal ion binding"/>
    <property type="evidence" value="ECO:0007669"/>
    <property type="project" value="UniProtKB-UniRule"/>
</dbReference>
<feature type="binding site" evidence="10">
    <location>
        <position position="221"/>
    </location>
    <ligand>
        <name>Ca(2+)</name>
        <dbReference type="ChEBI" id="CHEBI:29108"/>
        <label>2</label>
    </ligand>
</feature>
<evidence type="ECO:0000256" key="1">
    <source>
        <dbReference type="ARBA" id="ARBA00006089"/>
    </source>
</evidence>
<dbReference type="GO" id="GO:0042744">
    <property type="term" value="P:hydrogen peroxide catabolic process"/>
    <property type="evidence" value="ECO:0007669"/>
    <property type="project" value="TreeGrafter"/>
</dbReference>
<dbReference type="GO" id="GO:0000302">
    <property type="term" value="P:response to reactive oxygen species"/>
    <property type="evidence" value="ECO:0007669"/>
    <property type="project" value="TreeGrafter"/>
</dbReference>
<feature type="chain" id="PRO_5006993130" description="Peroxidase" evidence="12">
    <location>
        <begin position="18"/>
        <end position="384"/>
    </location>
</feature>
<keyword evidence="7 10" id="KW-0408">Iron</keyword>
<dbReference type="HOGENOM" id="CLU_041038_0_1_1"/>
<dbReference type="InterPro" id="IPR044831">
    <property type="entry name" value="Ccp1-like"/>
</dbReference>
<dbReference type="GO" id="GO:0034599">
    <property type="term" value="P:cellular response to oxidative stress"/>
    <property type="evidence" value="ECO:0007669"/>
    <property type="project" value="InterPro"/>
</dbReference>
<dbReference type="Proteomes" id="UP000016930">
    <property type="component" value="Unassembled WGS sequence"/>
</dbReference>
<dbReference type="Gene3D" id="1.10.520.10">
    <property type="match status" value="1"/>
</dbReference>
<dbReference type="EMBL" id="KB445796">
    <property type="protein sequence ID" value="EMD37407.1"/>
    <property type="molecule type" value="Genomic_DNA"/>
</dbReference>
<evidence type="ECO:0000256" key="2">
    <source>
        <dbReference type="ARBA" id="ARBA00022559"/>
    </source>
</evidence>
<dbReference type="PROSITE" id="PS00435">
    <property type="entry name" value="PEROXIDASE_1"/>
    <property type="match status" value="1"/>
</dbReference>
<organism evidence="14 15">
    <name type="scientific">Ceriporiopsis subvermispora (strain B)</name>
    <name type="common">White-rot fungus</name>
    <name type="synonym">Gelatoporia subvermispora</name>
    <dbReference type="NCBI Taxonomy" id="914234"/>
    <lineage>
        <taxon>Eukaryota</taxon>
        <taxon>Fungi</taxon>
        <taxon>Dikarya</taxon>
        <taxon>Basidiomycota</taxon>
        <taxon>Agaricomycotina</taxon>
        <taxon>Agaricomycetes</taxon>
        <taxon>Polyporales</taxon>
        <taxon>Gelatoporiaceae</taxon>
        <taxon>Gelatoporia</taxon>
    </lineage>
</organism>
<protein>
    <recommendedName>
        <fullName evidence="12">Peroxidase</fullName>
        <ecNumber evidence="12">1.11.1.-</ecNumber>
    </recommendedName>
</protein>
<feature type="binding site" evidence="10">
    <location>
        <position position="85"/>
    </location>
    <ligand>
        <name>Ca(2+)</name>
        <dbReference type="ChEBI" id="CHEBI:29108"/>
        <label>1</label>
    </ligand>
</feature>
<feature type="signal peptide" evidence="12">
    <location>
        <begin position="1"/>
        <end position="17"/>
    </location>
</feature>
<feature type="binding site" evidence="10">
    <location>
        <position position="197"/>
    </location>
    <ligand>
        <name>Ca(2+)</name>
        <dbReference type="ChEBI" id="CHEBI:29108"/>
        <label>2</label>
    </ligand>
</feature>
<evidence type="ECO:0000256" key="10">
    <source>
        <dbReference type="PIRSR" id="PIRSR601621-2"/>
    </source>
</evidence>
<keyword evidence="15" id="KW-1185">Reference proteome</keyword>
<feature type="binding site" evidence="10">
    <location>
        <position position="214"/>
    </location>
    <ligand>
        <name>Ca(2+)</name>
        <dbReference type="ChEBI" id="CHEBI:29108"/>
        <label>2</label>
    </ligand>
</feature>
<keyword evidence="10 12" id="KW-0106">Calcium</keyword>
<evidence type="ECO:0000256" key="8">
    <source>
        <dbReference type="ARBA" id="ARBA00023157"/>
    </source>
</evidence>
<dbReference type="PRINTS" id="PR00462">
    <property type="entry name" value="LIGNINASE"/>
</dbReference>
<dbReference type="GO" id="GO:0020037">
    <property type="term" value="F:heme binding"/>
    <property type="evidence" value="ECO:0007669"/>
    <property type="project" value="UniProtKB-UniRule"/>
</dbReference>
<keyword evidence="9" id="KW-0325">Glycoprotein</keyword>
<keyword evidence="3 10" id="KW-0349">Heme</keyword>
<dbReference type="GO" id="GO:0004601">
    <property type="term" value="F:peroxidase activity"/>
    <property type="evidence" value="ECO:0007669"/>
    <property type="project" value="UniProtKB-KW"/>
</dbReference>
<dbReference type="OrthoDB" id="2113341at2759"/>
<keyword evidence="6 12" id="KW-0560">Oxidoreductase</keyword>
<feature type="binding site" evidence="10">
    <location>
        <position position="89"/>
    </location>
    <ligand>
        <name>Ca(2+)</name>
        <dbReference type="ChEBI" id="CHEBI:29108"/>
        <label>1</label>
    </ligand>
</feature>
<evidence type="ECO:0000313" key="15">
    <source>
        <dbReference type="Proteomes" id="UP000016930"/>
    </source>
</evidence>
<feature type="binding site" evidence="10">
    <location>
        <position position="87"/>
    </location>
    <ligand>
        <name>Ca(2+)</name>
        <dbReference type="ChEBI" id="CHEBI:29108"/>
        <label>1</label>
    </ligand>
</feature>
<dbReference type="PROSITE" id="PS50873">
    <property type="entry name" value="PEROXIDASE_4"/>
    <property type="match status" value="1"/>
</dbReference>
<dbReference type="InterPro" id="IPR019793">
    <property type="entry name" value="Peroxidases_heam-ligand_BS"/>
</dbReference>
<feature type="binding site" evidence="10">
    <location>
        <position position="70"/>
    </location>
    <ligand>
        <name>Ca(2+)</name>
        <dbReference type="ChEBI" id="CHEBI:29108"/>
        <label>1</label>
    </ligand>
</feature>